<keyword evidence="2" id="KW-1003">Cell membrane</keyword>
<proteinExistence type="predicted"/>
<feature type="transmembrane region" description="Helical" evidence="6">
    <location>
        <begin position="385"/>
        <end position="406"/>
    </location>
</feature>
<name>A0A3E0EJ06_9FLAO</name>
<dbReference type="Proteomes" id="UP000257136">
    <property type="component" value="Unassembled WGS sequence"/>
</dbReference>
<sequence length="411" mass="47443">MSLSLKKNFGFALIGNFGYALCQYIILLVFVKLFSTEDVGKFIYAGAFTTPLMLALEMQLRNFYVTDHENKLKFFDYNVFRLLATLLGVSLLGILAIIICPEYFYIIIIVALIKSFESQLDLIYGVYQKNHHLNFVAYSRIIRGVVAVIVVAGLSFVFRNIIVSLLGYLLSWFVLYYFYEKNQVVKRGFIKKNEFKIVQPQKGKMMNLISMCLPIFIAIFIDKYYLNYPRLSVEKYFGVNILAIFGSLLYFKSLAGQFVTSLIQAAMPKMAVYVQKKEYISLNKLLAKMIIIAASLGLTLTLVFYFFGTFFLRLLYTEEYVPYSDVLVVILLGTTVSCCYLYIGSTLTCIRKQWVRLPISIISFVMLFSLINFSHLNGLMDIAKIVLYVELFSLVMYLFVYFFFIVKLKKI</sequence>
<evidence type="ECO:0000313" key="7">
    <source>
        <dbReference type="EMBL" id="REG98242.1"/>
    </source>
</evidence>
<reference evidence="7 8" key="1">
    <citation type="submission" date="2018-08" db="EMBL/GenBank/DDBJ databases">
        <title>Genomic Encyclopedia of Archaeal and Bacterial Type Strains, Phase II (KMG-II): from individual species to whole genera.</title>
        <authorList>
            <person name="Goeker M."/>
        </authorList>
    </citation>
    <scope>NUCLEOTIDE SEQUENCE [LARGE SCALE GENOMIC DNA]</scope>
    <source>
        <strain evidence="7 8">DSM 100880</strain>
    </source>
</reference>
<dbReference type="InterPro" id="IPR050833">
    <property type="entry name" value="Poly_Biosynth_Transport"/>
</dbReference>
<feature type="transmembrane region" description="Helical" evidence="6">
    <location>
        <begin position="241"/>
        <end position="264"/>
    </location>
</feature>
<dbReference type="RefSeq" id="WP_115813704.1">
    <property type="nucleotide sequence ID" value="NZ_QUNI01000007.1"/>
</dbReference>
<dbReference type="PANTHER" id="PTHR30250">
    <property type="entry name" value="PST FAMILY PREDICTED COLANIC ACID TRANSPORTER"/>
    <property type="match status" value="1"/>
</dbReference>
<evidence type="ECO:0000256" key="5">
    <source>
        <dbReference type="ARBA" id="ARBA00023136"/>
    </source>
</evidence>
<accession>A0A3E0EJ06</accession>
<evidence type="ECO:0000313" key="8">
    <source>
        <dbReference type="Proteomes" id="UP000257136"/>
    </source>
</evidence>
<feature type="transmembrane region" description="Helical" evidence="6">
    <location>
        <begin position="320"/>
        <end position="343"/>
    </location>
</feature>
<feature type="transmembrane region" description="Helical" evidence="6">
    <location>
        <begin position="135"/>
        <end position="155"/>
    </location>
</feature>
<evidence type="ECO:0000256" key="3">
    <source>
        <dbReference type="ARBA" id="ARBA00022692"/>
    </source>
</evidence>
<dbReference type="OrthoDB" id="3246647at2"/>
<dbReference type="PANTHER" id="PTHR30250:SF11">
    <property type="entry name" value="O-ANTIGEN TRANSPORTER-RELATED"/>
    <property type="match status" value="1"/>
</dbReference>
<protein>
    <submittedName>
        <fullName evidence="7">O-antigen/teichoic acid export membrane protein</fullName>
    </submittedName>
</protein>
<dbReference type="GO" id="GO:0005886">
    <property type="term" value="C:plasma membrane"/>
    <property type="evidence" value="ECO:0007669"/>
    <property type="project" value="UniProtKB-SubCell"/>
</dbReference>
<evidence type="ECO:0000256" key="4">
    <source>
        <dbReference type="ARBA" id="ARBA00022989"/>
    </source>
</evidence>
<evidence type="ECO:0000256" key="1">
    <source>
        <dbReference type="ARBA" id="ARBA00004651"/>
    </source>
</evidence>
<keyword evidence="4 6" id="KW-1133">Transmembrane helix</keyword>
<gene>
    <name evidence="7" type="ORF">C8P67_107169</name>
</gene>
<keyword evidence="5 6" id="KW-0472">Membrane</keyword>
<dbReference type="EMBL" id="QUNI01000007">
    <property type="protein sequence ID" value="REG98242.1"/>
    <property type="molecule type" value="Genomic_DNA"/>
</dbReference>
<feature type="transmembrane region" description="Helical" evidence="6">
    <location>
        <begin position="161"/>
        <end position="179"/>
    </location>
</feature>
<keyword evidence="8" id="KW-1185">Reference proteome</keyword>
<evidence type="ECO:0000256" key="2">
    <source>
        <dbReference type="ARBA" id="ARBA00022475"/>
    </source>
</evidence>
<comment type="caution">
    <text evidence="7">The sequence shown here is derived from an EMBL/GenBank/DDBJ whole genome shotgun (WGS) entry which is preliminary data.</text>
</comment>
<feature type="transmembrane region" description="Helical" evidence="6">
    <location>
        <begin position="205"/>
        <end position="221"/>
    </location>
</feature>
<dbReference type="AlphaFoldDB" id="A0A3E0EJ06"/>
<keyword evidence="3 6" id="KW-0812">Transmembrane</keyword>
<feature type="transmembrane region" description="Helical" evidence="6">
    <location>
        <begin position="285"/>
        <end position="308"/>
    </location>
</feature>
<feature type="transmembrane region" description="Helical" evidence="6">
    <location>
        <begin position="355"/>
        <end position="373"/>
    </location>
</feature>
<organism evidence="7 8">
    <name type="scientific">Flavobacterium aquicola</name>
    <dbReference type="NCBI Taxonomy" id="1682742"/>
    <lineage>
        <taxon>Bacteria</taxon>
        <taxon>Pseudomonadati</taxon>
        <taxon>Bacteroidota</taxon>
        <taxon>Flavobacteriia</taxon>
        <taxon>Flavobacteriales</taxon>
        <taxon>Flavobacteriaceae</taxon>
        <taxon>Flavobacterium</taxon>
    </lineage>
</organism>
<evidence type="ECO:0000256" key="6">
    <source>
        <dbReference type="SAM" id="Phobius"/>
    </source>
</evidence>
<feature type="transmembrane region" description="Helical" evidence="6">
    <location>
        <begin position="42"/>
        <end position="58"/>
    </location>
</feature>
<feature type="transmembrane region" description="Helical" evidence="6">
    <location>
        <begin position="104"/>
        <end position="123"/>
    </location>
</feature>
<feature type="transmembrane region" description="Helical" evidence="6">
    <location>
        <begin position="79"/>
        <end position="98"/>
    </location>
</feature>
<comment type="subcellular location">
    <subcellularLocation>
        <location evidence="1">Cell membrane</location>
        <topology evidence="1">Multi-pass membrane protein</topology>
    </subcellularLocation>
</comment>
<feature type="transmembrane region" description="Helical" evidence="6">
    <location>
        <begin position="9"/>
        <end position="30"/>
    </location>
</feature>